<dbReference type="Gene3D" id="3.40.50.300">
    <property type="entry name" value="P-loop containing nucleotide triphosphate hydrolases"/>
    <property type="match status" value="2"/>
</dbReference>
<keyword evidence="1 6" id="KW-0963">Cytoplasm</keyword>
<comment type="similarity">
    <text evidence="6">Belongs to the SMC family.</text>
</comment>
<dbReference type="EMBL" id="JARHUD010000010">
    <property type="protein sequence ID" value="MDF2097151.1"/>
    <property type="molecule type" value="Genomic_DNA"/>
</dbReference>
<name>A0ABT5YQT8_9PROT</name>
<feature type="compositionally biased region" description="Low complexity" evidence="7">
    <location>
        <begin position="849"/>
        <end position="865"/>
    </location>
</feature>
<evidence type="ECO:0000256" key="4">
    <source>
        <dbReference type="ARBA" id="ARBA00023054"/>
    </source>
</evidence>
<feature type="binding site" evidence="6">
    <location>
        <begin position="33"/>
        <end position="40"/>
    </location>
    <ligand>
        <name>ATP</name>
        <dbReference type="ChEBI" id="CHEBI:30616"/>
    </ligand>
</feature>
<keyword evidence="2 6" id="KW-0547">Nucleotide-binding</keyword>
<evidence type="ECO:0000259" key="8">
    <source>
        <dbReference type="SMART" id="SM00968"/>
    </source>
</evidence>
<keyword evidence="5 6" id="KW-0238">DNA-binding</keyword>
<evidence type="ECO:0000313" key="9">
    <source>
        <dbReference type="EMBL" id="MDF2097151.1"/>
    </source>
</evidence>
<evidence type="ECO:0000256" key="6">
    <source>
        <dbReference type="HAMAP-Rule" id="MF_01894"/>
    </source>
</evidence>
<feature type="coiled-coil region" evidence="6">
    <location>
        <begin position="294"/>
        <end position="467"/>
    </location>
</feature>
<dbReference type="InterPro" id="IPR036277">
    <property type="entry name" value="SMC_hinge_sf"/>
</dbReference>
<evidence type="ECO:0000256" key="1">
    <source>
        <dbReference type="ARBA" id="ARBA00022490"/>
    </source>
</evidence>
<feature type="coiled-coil region" evidence="6">
    <location>
        <begin position="178"/>
        <end position="229"/>
    </location>
</feature>
<dbReference type="RefSeq" id="WP_275823931.1">
    <property type="nucleotide sequence ID" value="NZ_JARHUD010000010.1"/>
</dbReference>
<dbReference type="HAMAP" id="MF_01894">
    <property type="entry name" value="Smc_prok"/>
    <property type="match status" value="1"/>
</dbReference>
<protein>
    <recommendedName>
        <fullName evidence="6">Chromosome partition protein Smc</fullName>
    </recommendedName>
</protein>
<dbReference type="Proteomes" id="UP001215503">
    <property type="component" value="Unassembled WGS sequence"/>
</dbReference>
<dbReference type="SUPFAM" id="SSF52540">
    <property type="entry name" value="P-loop containing nucleoside triphosphate hydrolases"/>
    <property type="match status" value="1"/>
</dbReference>
<evidence type="ECO:0000256" key="5">
    <source>
        <dbReference type="ARBA" id="ARBA00023125"/>
    </source>
</evidence>
<reference evidence="9 10" key="1">
    <citation type="submission" date="2023-03" db="EMBL/GenBank/DDBJ databases">
        <title>Fodinicurvata sp. CAU 1616 isolated from sea sendiment.</title>
        <authorList>
            <person name="Kim W."/>
        </authorList>
    </citation>
    <scope>NUCLEOTIDE SEQUENCE [LARGE SCALE GENOMIC DNA]</scope>
    <source>
        <strain evidence="9 10">CAU 1616</strain>
    </source>
</reference>
<keyword evidence="3 6" id="KW-0067">ATP-binding</keyword>
<dbReference type="InterPro" id="IPR003395">
    <property type="entry name" value="RecF/RecN/SMC_N"/>
</dbReference>
<organism evidence="9 10">
    <name type="scientific">Aquibaculum arenosum</name>
    <dbReference type="NCBI Taxonomy" id="3032591"/>
    <lineage>
        <taxon>Bacteria</taxon>
        <taxon>Pseudomonadati</taxon>
        <taxon>Pseudomonadota</taxon>
        <taxon>Alphaproteobacteria</taxon>
        <taxon>Rhodospirillales</taxon>
        <taxon>Rhodovibrionaceae</taxon>
        <taxon>Aquibaculum</taxon>
    </lineage>
</organism>
<dbReference type="Pfam" id="PF02463">
    <property type="entry name" value="SMC_N"/>
    <property type="match status" value="1"/>
</dbReference>
<feature type="coiled-coil region" evidence="6">
    <location>
        <begin position="951"/>
        <end position="992"/>
    </location>
</feature>
<gene>
    <name evidence="6 9" type="primary">smc</name>
    <name evidence="9" type="ORF">P2G67_14310</name>
</gene>
<keyword evidence="10" id="KW-1185">Reference proteome</keyword>
<keyword evidence="4 6" id="KW-0175">Coiled coil</keyword>
<dbReference type="PANTHER" id="PTHR43977">
    <property type="entry name" value="STRUCTURAL MAINTENANCE OF CHROMOSOMES PROTEIN 3"/>
    <property type="match status" value="1"/>
</dbReference>
<dbReference type="NCBIfam" id="TIGR02168">
    <property type="entry name" value="SMC_prok_B"/>
    <property type="match status" value="1"/>
</dbReference>
<comment type="subunit">
    <text evidence="6">Homodimer.</text>
</comment>
<sequence>MVQFVKLRLSGFKSFVEPTELLIEPGTTAIVGPNGCGKSNLVEALRWVMGETSAKRLRGGEMEDVIFGGTATRPARSLAEVTITLDNADRLAPVAFNDQDLLEVSRRIERDRGSLYRINGREVRARDVQLLFADAASGAQSTAIVSQGRVGALINARPGDRRHLLEEAAGITGLHSRRHEAELRLRAAETNLERLEDVIGTLEGQLAQLRRQARQATRYRNVAQALRRQEALLLYLDMLEGREAETRAAAALQEAERVVAGFTTRAAQAAQVAQEAQEALAPLRQRDAEAAAALQRVTLERESLRREAKQVADARSAAEQRLQQLSGDLARAQALSRDAEEALKRLEAERQRLEAAVITEVGEREAAESQRDARALAAAEEEEALAALSQQLAANEARRTALAKRGQELRDGLARLERRKGEAAAELAKLQADRSDRTALPQARAALEAAQQEQETQKHAVEAAEAALVALRERQGEGRAALRATEEEVTRLDAERKAIAAFLDRGEGSAHPALLDSLSVEPGWEAALAAALGEDLEAPLAEEAPLHWRALAPYEDIAPLPAGCRCLAELVQAPAALQRRLQQIGVLEDDAPAADLQETLLPGQRLVSRDGGLWRWDGFTAAAGAPTAAAQRLEQRNRLSELDALRGEAEARRQAAAAAWEELQQEVQAADTAEKQAREAQRQAFARVSEAQTQAARLEQRAAAEASRLAALEEQAANLESDRQDSARSLAEVEAEIAALPDTAATRAEVADRKARLSERRSALAEAESDLRRLLRESEARAERLEAIGRERASWDRRLSEGAAHGRDLEARRAAAESELTALAQRPAEIATQEAALEQQIETSESARRAAAAELAEAESGQAEATRAAREMEQHLAEARETRVRAEAGVAQAAQAMGTLAERVREKFQIGISELGGLAEIMPDQPLPERGEVQRQLERLQQERERIGPVNLRAEQEAEELAERIDAMTREREDLIAAIARLRQGIAGLNREGRQRLLEAFEKVNARFSELFVRLFGGGHAHLKLTEAEDPLAAGLEIMASPPGKKLQVLSLLSGGEQALTALALLFAVFLVNPAPVCVLDEVDAPLDDSNVDRFCDLVEELAAALSTRFLIVTHHRLTMARVDRLFGVTMAERGISQLVSVDLEGATALRESA</sequence>
<comment type="function">
    <text evidence="6">Required for chromosome condensation and partitioning.</text>
</comment>
<feature type="domain" description="SMC hinge" evidence="8">
    <location>
        <begin position="508"/>
        <end position="597"/>
    </location>
</feature>
<accession>A0ABT5YQT8</accession>
<evidence type="ECO:0000256" key="2">
    <source>
        <dbReference type="ARBA" id="ARBA00022741"/>
    </source>
</evidence>
<dbReference type="InterPro" id="IPR027417">
    <property type="entry name" value="P-loop_NTPase"/>
</dbReference>
<dbReference type="PIRSF" id="PIRSF005719">
    <property type="entry name" value="SMC"/>
    <property type="match status" value="1"/>
</dbReference>
<feature type="region of interest" description="Disordered" evidence="7">
    <location>
        <begin position="834"/>
        <end position="874"/>
    </location>
</feature>
<evidence type="ECO:0000256" key="3">
    <source>
        <dbReference type="ARBA" id="ARBA00022840"/>
    </source>
</evidence>
<comment type="domain">
    <text evidence="6">Contains large globular domains required for ATP hydrolysis at each terminus and a third globular domain forming a flexible hinge near the middle of the molecule. These domains are separated by coiled-coil structures.</text>
</comment>
<evidence type="ECO:0000313" key="10">
    <source>
        <dbReference type="Proteomes" id="UP001215503"/>
    </source>
</evidence>
<evidence type="ECO:0000256" key="7">
    <source>
        <dbReference type="SAM" id="MobiDB-lite"/>
    </source>
</evidence>
<dbReference type="SUPFAM" id="SSF75553">
    <property type="entry name" value="Smc hinge domain"/>
    <property type="match status" value="1"/>
</dbReference>
<dbReference type="InterPro" id="IPR024704">
    <property type="entry name" value="SMC"/>
</dbReference>
<comment type="caution">
    <text evidence="9">The sequence shown here is derived from an EMBL/GenBank/DDBJ whole genome shotgun (WGS) entry which is preliminary data.</text>
</comment>
<comment type="subcellular location">
    <subcellularLocation>
        <location evidence="6">Cytoplasm</location>
    </subcellularLocation>
</comment>
<dbReference type="InterPro" id="IPR011890">
    <property type="entry name" value="SMC_prok"/>
</dbReference>
<proteinExistence type="inferred from homology"/>
<dbReference type="InterPro" id="IPR010935">
    <property type="entry name" value="SMC_hinge"/>
</dbReference>
<dbReference type="SMART" id="SM00968">
    <property type="entry name" value="SMC_hinge"/>
    <property type="match status" value="1"/>
</dbReference>